<feature type="domain" description="Aspartate/glutamate/uridylate kinase" evidence="1">
    <location>
        <begin position="119"/>
        <end position="309"/>
    </location>
</feature>
<dbReference type="NCBIfam" id="TIGR01890">
    <property type="entry name" value="N-Ac-Glu-synth"/>
    <property type="match status" value="1"/>
</dbReference>
<reference evidence="2 3" key="1">
    <citation type="submission" date="2024-05" db="EMBL/GenBank/DDBJ databases">
        <title>De novo assembly of an allotetraploid wild potato.</title>
        <authorList>
            <person name="Hosaka A.J."/>
        </authorList>
    </citation>
    <scope>NUCLEOTIDE SEQUENCE [LARGE SCALE GENOMIC DNA]</scope>
    <source>
        <tissue evidence="2">Young leaves</tissue>
    </source>
</reference>
<evidence type="ECO:0000259" key="1">
    <source>
        <dbReference type="Pfam" id="PF00696"/>
    </source>
</evidence>
<dbReference type="PIRSF" id="PIRSF000423">
    <property type="entry name" value="ArgA"/>
    <property type="match status" value="1"/>
</dbReference>
<evidence type="ECO:0000313" key="3">
    <source>
        <dbReference type="Proteomes" id="UP001627284"/>
    </source>
</evidence>
<evidence type="ECO:0000313" key="2">
    <source>
        <dbReference type="EMBL" id="KAL3372880.1"/>
    </source>
</evidence>
<dbReference type="GO" id="GO:0016740">
    <property type="term" value="F:transferase activity"/>
    <property type="evidence" value="ECO:0007669"/>
    <property type="project" value="UniProtKB-KW"/>
</dbReference>
<name>A0ABD2UWS2_9SOLN</name>
<dbReference type="AlphaFoldDB" id="A0ABD2UWS2"/>
<keyword evidence="3" id="KW-1185">Reference proteome</keyword>
<dbReference type="PANTHER" id="PTHR30602">
    <property type="entry name" value="AMINO-ACID ACETYLTRANSFERASE"/>
    <property type="match status" value="1"/>
</dbReference>
<dbReference type="InterPro" id="IPR033719">
    <property type="entry name" value="NAGS_kin"/>
</dbReference>
<dbReference type="Proteomes" id="UP001627284">
    <property type="component" value="Unassembled WGS sequence"/>
</dbReference>
<dbReference type="SUPFAM" id="SSF53633">
    <property type="entry name" value="Carbamate kinase-like"/>
    <property type="match status" value="1"/>
</dbReference>
<dbReference type="Pfam" id="PF00696">
    <property type="entry name" value="AA_kinase"/>
    <property type="match status" value="1"/>
</dbReference>
<dbReference type="InterPro" id="IPR010167">
    <property type="entry name" value="NH2A_AcTrfase"/>
</dbReference>
<dbReference type="Gene3D" id="3.40.1160.10">
    <property type="entry name" value="Acetylglutamate kinase-like"/>
    <property type="match status" value="1"/>
</dbReference>
<protein>
    <recommendedName>
        <fullName evidence="1">Aspartate/glutamate/uridylate kinase domain-containing protein</fullName>
    </recommendedName>
</protein>
<dbReference type="CDD" id="cd04237">
    <property type="entry name" value="AAK_NAGS-ABP"/>
    <property type="match status" value="1"/>
</dbReference>
<accession>A0ABD2UWS2</accession>
<dbReference type="InterPro" id="IPR001048">
    <property type="entry name" value="Asp/Glu/Uridylate_kinase"/>
</dbReference>
<dbReference type="EMBL" id="JBJKTR010000003">
    <property type="protein sequence ID" value="KAL3372880.1"/>
    <property type="molecule type" value="Genomic_DNA"/>
</dbReference>
<dbReference type="InterPro" id="IPR036393">
    <property type="entry name" value="AceGlu_kinase-like_sf"/>
</dbReference>
<dbReference type="PANTHER" id="PTHR30602:SF13">
    <property type="entry name" value="AMINO-ACID N-ACETYLTRANSFERASE"/>
    <property type="match status" value="1"/>
</dbReference>
<sequence length="412" mass="45193">MAMLKLNRGWNLGMGKKFDFGTRGEGGSGFLRIRRDDEKQGICLNCCSGVENGRTITMSDTDYFYSSIASVTDSTTQTDNDEGDEFVRMMREAQPYFLAHRDRTFVVLLSAEIIDSPYLSSIIKDVSLLHGLGIKFVLVPGTHVQIDRFLAERGSEPKYVGRYRVTDPDSLMAAMDAAGRIRLMIEAKLSPGPSLTGVRRHGENSRWHDGVSVASGNFLAMKRRGVVEGIDYAATGEVKKIDVSRIRERLDQDSIVLLSNLGYSSSGEVLNCNTYEVATACALALGAEKLICIIDGPILDESGRLIRFLTLQAADMLVRKRAEQSEAAANYVKAVSQEDFNCLDHNGSNGSISSYNMNGFNQKYSVFQNGVGFDNGNGLWSSEQGFAIGGQERLSRLNGYLSELAAAAFVCR</sequence>
<comment type="caution">
    <text evidence="2">The sequence shown here is derived from an EMBL/GenBank/DDBJ whole genome shotgun (WGS) entry which is preliminary data.</text>
</comment>
<proteinExistence type="predicted"/>
<gene>
    <name evidence="2" type="ORF">AABB24_005086</name>
</gene>
<organism evidence="2 3">
    <name type="scientific">Solanum stoloniferum</name>
    <dbReference type="NCBI Taxonomy" id="62892"/>
    <lineage>
        <taxon>Eukaryota</taxon>
        <taxon>Viridiplantae</taxon>
        <taxon>Streptophyta</taxon>
        <taxon>Embryophyta</taxon>
        <taxon>Tracheophyta</taxon>
        <taxon>Spermatophyta</taxon>
        <taxon>Magnoliopsida</taxon>
        <taxon>eudicotyledons</taxon>
        <taxon>Gunneridae</taxon>
        <taxon>Pentapetalae</taxon>
        <taxon>asterids</taxon>
        <taxon>lamiids</taxon>
        <taxon>Solanales</taxon>
        <taxon>Solanaceae</taxon>
        <taxon>Solanoideae</taxon>
        <taxon>Solaneae</taxon>
        <taxon>Solanum</taxon>
    </lineage>
</organism>